<protein>
    <recommendedName>
        <fullName evidence="4">Secreted protein</fullName>
    </recommendedName>
</protein>
<dbReference type="GeneID" id="85435459"/>
<gene>
    <name evidence="2" type="ORF">LY79DRAFT_171836</name>
</gene>
<dbReference type="EMBL" id="JAHLJV010000023">
    <property type="protein sequence ID" value="KAK1593832.1"/>
    <property type="molecule type" value="Genomic_DNA"/>
</dbReference>
<sequence length="135" mass="15278">MSFPLTFCFLDFLLLLLLVMPNAAVSCPPAAVKIRFRRINRMPSKCQAMHKHTTLPRGRRVFLFFFVQGWAVNALPRPSLSTLSLETCFGFSCSLGNPSNHTHTLSLSLLPQTTESHGYGESSRCNQDEWPWFSL</sequence>
<name>A0AAD8Q240_9PEZI</name>
<dbReference type="Proteomes" id="UP001230504">
    <property type="component" value="Unassembled WGS sequence"/>
</dbReference>
<proteinExistence type="predicted"/>
<evidence type="ECO:0000313" key="2">
    <source>
        <dbReference type="EMBL" id="KAK1593832.1"/>
    </source>
</evidence>
<keyword evidence="1" id="KW-0732">Signal</keyword>
<dbReference type="AlphaFoldDB" id="A0AAD8Q240"/>
<organism evidence="2 3">
    <name type="scientific">Colletotrichum navitas</name>
    <dbReference type="NCBI Taxonomy" id="681940"/>
    <lineage>
        <taxon>Eukaryota</taxon>
        <taxon>Fungi</taxon>
        <taxon>Dikarya</taxon>
        <taxon>Ascomycota</taxon>
        <taxon>Pezizomycotina</taxon>
        <taxon>Sordariomycetes</taxon>
        <taxon>Hypocreomycetidae</taxon>
        <taxon>Glomerellales</taxon>
        <taxon>Glomerellaceae</taxon>
        <taxon>Colletotrichum</taxon>
        <taxon>Colletotrichum graminicola species complex</taxon>
    </lineage>
</organism>
<reference evidence="2" key="1">
    <citation type="submission" date="2021-06" db="EMBL/GenBank/DDBJ databases">
        <title>Comparative genomics, transcriptomics and evolutionary studies reveal genomic signatures of adaptation to plant cell wall in hemibiotrophic fungi.</title>
        <authorList>
            <consortium name="DOE Joint Genome Institute"/>
            <person name="Baroncelli R."/>
            <person name="Diaz J.F."/>
            <person name="Benocci T."/>
            <person name="Peng M."/>
            <person name="Battaglia E."/>
            <person name="Haridas S."/>
            <person name="Andreopoulos W."/>
            <person name="Labutti K."/>
            <person name="Pangilinan J."/>
            <person name="Floch G.L."/>
            <person name="Makela M.R."/>
            <person name="Henrissat B."/>
            <person name="Grigoriev I.V."/>
            <person name="Crouch J.A."/>
            <person name="De Vries R.P."/>
            <person name="Sukno S.A."/>
            <person name="Thon M.R."/>
        </authorList>
    </citation>
    <scope>NUCLEOTIDE SEQUENCE</scope>
    <source>
        <strain evidence="2">CBS 125086</strain>
    </source>
</reference>
<keyword evidence="3" id="KW-1185">Reference proteome</keyword>
<feature type="chain" id="PRO_5041981911" description="Secreted protein" evidence="1">
    <location>
        <begin position="25"/>
        <end position="135"/>
    </location>
</feature>
<feature type="signal peptide" evidence="1">
    <location>
        <begin position="1"/>
        <end position="24"/>
    </location>
</feature>
<evidence type="ECO:0000256" key="1">
    <source>
        <dbReference type="SAM" id="SignalP"/>
    </source>
</evidence>
<evidence type="ECO:0008006" key="4">
    <source>
        <dbReference type="Google" id="ProtNLM"/>
    </source>
</evidence>
<comment type="caution">
    <text evidence="2">The sequence shown here is derived from an EMBL/GenBank/DDBJ whole genome shotgun (WGS) entry which is preliminary data.</text>
</comment>
<accession>A0AAD8Q240</accession>
<dbReference type="RefSeq" id="XP_060415098.1">
    <property type="nucleotide sequence ID" value="XM_060551219.1"/>
</dbReference>
<evidence type="ECO:0000313" key="3">
    <source>
        <dbReference type="Proteomes" id="UP001230504"/>
    </source>
</evidence>